<sequence length="261" mass="30433">AENNYKKTPMEIDQANNCKTSAEVPPTPEQSMSEEHEKKMNTSTEENITKKITVTEERRTNQQSETLINDSADVSLSDTLVSSAYRRRCLIEGYAQKEMDAIMQFTTNYNLKFGQPYPNFYMGKLKNALNEIKMQPFSQRKVLAIFLYNGQSIRSNIFCSQVMRDDYILKIFSKYFLLYGWDVTQRGHAKEMYDRLLKVERRAAKMLRKIKLDDFPALMFICVTRSDGFCHRPKVINGTNESIAFEIELIKCVQAFRKLMK</sequence>
<evidence type="ECO:0000256" key="1">
    <source>
        <dbReference type="SAM" id="MobiDB-lite"/>
    </source>
</evidence>
<feature type="region of interest" description="Disordered" evidence="1">
    <location>
        <begin position="1"/>
        <end position="46"/>
    </location>
</feature>
<evidence type="ECO:0000313" key="4">
    <source>
        <dbReference type="Proteomes" id="UP000268350"/>
    </source>
</evidence>
<feature type="non-terminal residue" evidence="3">
    <location>
        <position position="1"/>
    </location>
</feature>
<feature type="domain" description="UAS" evidence="2">
    <location>
        <begin position="104"/>
        <end position="248"/>
    </location>
</feature>
<reference evidence="4" key="1">
    <citation type="submission" date="2018-01" db="EMBL/GenBank/DDBJ databases">
        <authorList>
            <person name="Alioto T."/>
            <person name="Alioto T."/>
        </authorList>
    </citation>
    <scope>NUCLEOTIDE SEQUENCE [LARGE SCALE GENOMIC DNA]</scope>
</reference>
<proteinExistence type="predicted"/>
<accession>A0A3B0J5D6</accession>
<dbReference type="Proteomes" id="UP000268350">
    <property type="component" value="Unassembled WGS sequence"/>
</dbReference>
<gene>
    <name evidence="3" type="ORF">DGUA_6G007624</name>
</gene>
<name>A0A3B0J5D6_DROGU</name>
<organism evidence="3 4">
    <name type="scientific">Drosophila guanche</name>
    <name type="common">Fruit fly</name>
    <dbReference type="NCBI Taxonomy" id="7266"/>
    <lineage>
        <taxon>Eukaryota</taxon>
        <taxon>Metazoa</taxon>
        <taxon>Ecdysozoa</taxon>
        <taxon>Arthropoda</taxon>
        <taxon>Hexapoda</taxon>
        <taxon>Insecta</taxon>
        <taxon>Pterygota</taxon>
        <taxon>Neoptera</taxon>
        <taxon>Endopterygota</taxon>
        <taxon>Diptera</taxon>
        <taxon>Brachycera</taxon>
        <taxon>Muscomorpha</taxon>
        <taxon>Ephydroidea</taxon>
        <taxon>Drosophilidae</taxon>
        <taxon>Drosophila</taxon>
        <taxon>Sophophora</taxon>
    </lineage>
</organism>
<keyword evidence="4" id="KW-1185">Reference proteome</keyword>
<dbReference type="OrthoDB" id="7868966at2759"/>
<dbReference type="InterPro" id="IPR049483">
    <property type="entry name" value="FAF1_2-like_UAS"/>
</dbReference>
<dbReference type="InterPro" id="IPR006577">
    <property type="entry name" value="UAS"/>
</dbReference>
<feature type="compositionally biased region" description="Basic and acidic residues" evidence="1">
    <location>
        <begin position="1"/>
        <end position="10"/>
    </location>
</feature>
<dbReference type="SMART" id="SM00594">
    <property type="entry name" value="UAS"/>
    <property type="match status" value="1"/>
</dbReference>
<evidence type="ECO:0000259" key="2">
    <source>
        <dbReference type="SMART" id="SM00594"/>
    </source>
</evidence>
<dbReference type="Pfam" id="PF21021">
    <property type="entry name" value="FAF1"/>
    <property type="match status" value="1"/>
</dbReference>
<evidence type="ECO:0000313" key="3">
    <source>
        <dbReference type="EMBL" id="SPP76997.1"/>
    </source>
</evidence>
<dbReference type="EMBL" id="OUUW01000002">
    <property type="protein sequence ID" value="SPP76997.1"/>
    <property type="molecule type" value="Genomic_DNA"/>
</dbReference>
<dbReference type="Gene3D" id="3.40.30.10">
    <property type="entry name" value="Glutaredoxin"/>
    <property type="match status" value="1"/>
</dbReference>
<dbReference type="AlphaFoldDB" id="A0A3B0J5D6"/>
<protein>
    <submittedName>
        <fullName evidence="3">Blast:FAS-associated factor 1</fullName>
    </submittedName>
</protein>